<feature type="transmembrane region" description="Helical" evidence="1">
    <location>
        <begin position="415"/>
        <end position="436"/>
    </location>
</feature>
<evidence type="ECO:0000313" key="2">
    <source>
        <dbReference type="EMBL" id="VIP04874.1"/>
    </source>
</evidence>
<reference evidence="2" key="1">
    <citation type="submission" date="2019-04" db="EMBL/GenBank/DDBJ databases">
        <authorList>
            <consortium name="Science for Life Laboratories"/>
        </authorList>
    </citation>
    <scope>NUCLEOTIDE SEQUENCE</scope>
    <source>
        <strain evidence="2">MBLW1</strain>
    </source>
</reference>
<dbReference type="RefSeq" id="WP_162659898.1">
    <property type="nucleotide sequence ID" value="NZ_LR593887.1"/>
</dbReference>
<keyword evidence="1" id="KW-0812">Transmembrane</keyword>
<evidence type="ECO:0008006" key="4">
    <source>
        <dbReference type="Google" id="ProtNLM"/>
    </source>
</evidence>
<dbReference type="KEGG" id="tim:GMBLW1_43190"/>
<feature type="transmembrane region" description="Helical" evidence="1">
    <location>
        <begin position="448"/>
        <end position="468"/>
    </location>
</feature>
<evidence type="ECO:0000313" key="3">
    <source>
        <dbReference type="Proteomes" id="UP000464378"/>
    </source>
</evidence>
<gene>
    <name evidence="2" type="ORF">GMBLW1_43190</name>
</gene>
<keyword evidence="1" id="KW-1133">Transmembrane helix</keyword>
<dbReference type="Proteomes" id="UP000464378">
    <property type="component" value="Chromosome"/>
</dbReference>
<name>A0A6C2YTW7_9BACT</name>
<evidence type="ECO:0000256" key="1">
    <source>
        <dbReference type="SAM" id="Phobius"/>
    </source>
</evidence>
<keyword evidence="3" id="KW-1185">Reference proteome</keyword>
<proteinExistence type="predicted"/>
<organism evidence="2">
    <name type="scientific">Tuwongella immobilis</name>
    <dbReference type="NCBI Taxonomy" id="692036"/>
    <lineage>
        <taxon>Bacteria</taxon>
        <taxon>Pseudomonadati</taxon>
        <taxon>Planctomycetota</taxon>
        <taxon>Planctomycetia</taxon>
        <taxon>Gemmatales</taxon>
        <taxon>Gemmataceae</taxon>
        <taxon>Tuwongella</taxon>
    </lineage>
</organism>
<dbReference type="AlphaFoldDB" id="A0A6C2YTW7"/>
<dbReference type="InParanoid" id="A0A6C2YTW7"/>
<dbReference type="EMBL" id="LR586016">
    <property type="protein sequence ID" value="VIP04874.1"/>
    <property type="molecule type" value="Genomic_DNA"/>
</dbReference>
<accession>A0A6C2YTW7</accession>
<sequence>MISTNETASTALRLAAHHSLVVLPFRYRGRGAQIAKLEQSPRWIPREYDPSERIDSERVAYFLPYIRGFFFPLATDSKRGCRHYRLRPEALGLSAGEKLRGQLHGADNIDNARFVADLRLQSVELLLSPFEVGFLILDFRCESPLASFEEQMKALGMLRQLEPLYLGQPLPIFETPTHKLHMRQWVSHFLLEFGPTQPGLHAPLPTLLNATDPLPVELLYGDRMLYYAFSCLDKQTAFEEVQPNEVLIRKCAMLTFDDETREAAKNAREKGLRNWLFVRWQGFVKEGSQLVAFNNEPFDETYLAEYHRTYYFDVFLLAMLQRVTLLLLYERLADIPSLTSGGRRSRRILRRLRHDLLAFRNQCCFSQITLKERGLYLWRRWQGALENETLLKEVTDQAQELDQYLQAQNRERMEWVVRISGALATVVPAILGLNAILGDEEWVARLKWGLLALVVVIAGIATSVVLFAKPRFDQN</sequence>
<dbReference type="EMBL" id="LR593887">
    <property type="protein sequence ID" value="VTS07107.1"/>
    <property type="molecule type" value="Genomic_DNA"/>
</dbReference>
<keyword evidence="1" id="KW-0472">Membrane</keyword>
<protein>
    <recommendedName>
        <fullName evidence="4">CorA-like Mg2+ transporter protein</fullName>
    </recommendedName>
</protein>